<dbReference type="Pfam" id="PF14070">
    <property type="entry name" value="YjfB_motility"/>
    <property type="match status" value="1"/>
</dbReference>
<dbReference type="OrthoDB" id="8657602at2"/>
<evidence type="ECO:0000313" key="2">
    <source>
        <dbReference type="Proteomes" id="UP000194161"/>
    </source>
</evidence>
<dbReference type="Proteomes" id="UP000194161">
    <property type="component" value="Chromosome"/>
</dbReference>
<dbReference type="InterPro" id="IPR025906">
    <property type="entry name" value="YjfB_motility"/>
</dbReference>
<evidence type="ECO:0000313" key="1">
    <source>
        <dbReference type="EMBL" id="ARP94349.1"/>
    </source>
</evidence>
<gene>
    <name evidence="1" type="ORF">CAL15_08090</name>
</gene>
<dbReference type="AlphaFoldDB" id="A0A1W6ZAK8"/>
<protein>
    <recommendedName>
        <fullName evidence="3">Motility protein</fullName>
    </recommendedName>
</protein>
<name>A0A1W6ZAK8_9BORD</name>
<accession>A0A1W6ZAK8</accession>
<keyword evidence="2" id="KW-1185">Reference proteome</keyword>
<proteinExistence type="predicted"/>
<organism evidence="1 2">
    <name type="scientific">Bordetella genomosp. 13</name>
    <dbReference type="NCBI Taxonomy" id="463040"/>
    <lineage>
        <taxon>Bacteria</taxon>
        <taxon>Pseudomonadati</taxon>
        <taxon>Pseudomonadota</taxon>
        <taxon>Betaproteobacteria</taxon>
        <taxon>Burkholderiales</taxon>
        <taxon>Alcaligenaceae</taxon>
        <taxon>Bordetella</taxon>
    </lineage>
</organism>
<sequence length="64" mass="6579">MDVDVNNAVNTALAMRDVNTAQEVQVALLKKVLASQADTMATLMGSVPPLAVDGTLGGNIDTHA</sequence>
<evidence type="ECO:0008006" key="3">
    <source>
        <dbReference type="Google" id="ProtNLM"/>
    </source>
</evidence>
<reference evidence="1 2" key="1">
    <citation type="submission" date="2017-05" db="EMBL/GenBank/DDBJ databases">
        <title>Complete and WGS of Bordetella genogroups.</title>
        <authorList>
            <person name="Spilker T."/>
            <person name="LiPuma J."/>
        </authorList>
    </citation>
    <scope>NUCLEOTIDE SEQUENCE [LARGE SCALE GENOMIC DNA]</scope>
    <source>
        <strain evidence="1 2">AU7206</strain>
    </source>
</reference>
<dbReference type="KEGG" id="bgm:CAL15_08090"/>
<dbReference type="RefSeq" id="WP_086078114.1">
    <property type="nucleotide sequence ID" value="NZ_CP021111.1"/>
</dbReference>
<dbReference type="EMBL" id="CP021111">
    <property type="protein sequence ID" value="ARP94349.1"/>
    <property type="molecule type" value="Genomic_DNA"/>
</dbReference>